<keyword evidence="3" id="KW-1185">Reference proteome</keyword>
<proteinExistence type="predicted"/>
<dbReference type="EMBL" id="BMJD01000022">
    <property type="protein sequence ID" value="GGB47982.1"/>
    <property type="molecule type" value="Genomic_DNA"/>
</dbReference>
<dbReference type="RefSeq" id="WP_188725344.1">
    <property type="nucleotide sequence ID" value="NZ_BMJD01000022.1"/>
</dbReference>
<protein>
    <recommendedName>
        <fullName evidence="1">DinB-like domain-containing protein</fullName>
    </recommendedName>
</protein>
<name>A0A9W5TZ64_9BACI</name>
<evidence type="ECO:0000313" key="2">
    <source>
        <dbReference type="EMBL" id="GGB47982.1"/>
    </source>
</evidence>
<dbReference type="AlphaFoldDB" id="A0A9W5TZ64"/>
<organism evidence="2 3">
    <name type="scientific">Lentibacillus populi</name>
    <dbReference type="NCBI Taxonomy" id="1827502"/>
    <lineage>
        <taxon>Bacteria</taxon>
        <taxon>Bacillati</taxon>
        <taxon>Bacillota</taxon>
        <taxon>Bacilli</taxon>
        <taxon>Bacillales</taxon>
        <taxon>Bacillaceae</taxon>
        <taxon>Lentibacillus</taxon>
    </lineage>
</organism>
<reference evidence="2" key="1">
    <citation type="journal article" date="2014" name="Int. J. Syst. Evol. Microbiol.">
        <title>Complete genome sequence of Corynebacterium casei LMG S-19264T (=DSM 44701T), isolated from a smear-ripened cheese.</title>
        <authorList>
            <consortium name="US DOE Joint Genome Institute (JGI-PGF)"/>
            <person name="Walter F."/>
            <person name="Albersmeier A."/>
            <person name="Kalinowski J."/>
            <person name="Ruckert C."/>
        </authorList>
    </citation>
    <scope>NUCLEOTIDE SEQUENCE</scope>
    <source>
        <strain evidence="2">CGMCC 1.15454</strain>
    </source>
</reference>
<dbReference type="InterPro" id="IPR034660">
    <property type="entry name" value="DinB/YfiT-like"/>
</dbReference>
<dbReference type="InterPro" id="IPR024775">
    <property type="entry name" value="DinB-like"/>
</dbReference>
<feature type="domain" description="DinB-like" evidence="1">
    <location>
        <begin position="24"/>
        <end position="136"/>
    </location>
</feature>
<comment type="caution">
    <text evidence="2">The sequence shown here is derived from an EMBL/GenBank/DDBJ whole genome shotgun (WGS) entry which is preliminary data.</text>
</comment>
<evidence type="ECO:0000259" key="1">
    <source>
        <dbReference type="Pfam" id="PF12867"/>
    </source>
</evidence>
<dbReference type="SUPFAM" id="SSF109854">
    <property type="entry name" value="DinB/YfiT-like putative metalloenzymes"/>
    <property type="match status" value="1"/>
</dbReference>
<gene>
    <name evidence="2" type="ORF">GCM10011409_26870</name>
</gene>
<dbReference type="Proteomes" id="UP000621492">
    <property type="component" value="Unassembled WGS sequence"/>
</dbReference>
<sequence length="154" mass="18010">MNTKELLLSQLNAVHNKSGWFVSLTQALKEVTVDEAMWKNHPNANTIWGIVNHLLYYNQAYLSRFKGTRGTRYKIDTNAQSFNNLEGYSWEKTLFLINQVMQEWKQVIEDSTYNHINERAEDLTHLTIHNAYHIGQIVDIRKQQGTWKSELGVD</sequence>
<reference evidence="2" key="2">
    <citation type="submission" date="2020-09" db="EMBL/GenBank/DDBJ databases">
        <authorList>
            <person name="Sun Q."/>
            <person name="Zhou Y."/>
        </authorList>
    </citation>
    <scope>NUCLEOTIDE SEQUENCE</scope>
    <source>
        <strain evidence="2">CGMCC 1.15454</strain>
    </source>
</reference>
<accession>A0A9W5TZ64</accession>
<dbReference type="Gene3D" id="1.20.120.450">
    <property type="entry name" value="dinb family like domain"/>
    <property type="match status" value="1"/>
</dbReference>
<dbReference type="Pfam" id="PF12867">
    <property type="entry name" value="DinB_2"/>
    <property type="match status" value="1"/>
</dbReference>
<evidence type="ECO:0000313" key="3">
    <source>
        <dbReference type="Proteomes" id="UP000621492"/>
    </source>
</evidence>